<name>A0A177MW95_METMH</name>
<comment type="caution">
    <text evidence="2">The sequence shown here is derived from an EMBL/GenBank/DDBJ whole genome shotgun (WGS) entry which is preliminary data.</text>
</comment>
<protein>
    <submittedName>
        <fullName evidence="2">Abortive phage infection protein</fullName>
    </submittedName>
</protein>
<accession>A0A177MW95</accession>
<proteinExistence type="predicted"/>
<evidence type="ECO:0000259" key="1">
    <source>
        <dbReference type="Pfam" id="PF10592"/>
    </source>
</evidence>
<gene>
    <name evidence="2" type="ORF">A1332_24425</name>
</gene>
<organism evidence="2 3">
    <name type="scientific">Methylomonas methanica</name>
    <dbReference type="NCBI Taxonomy" id="421"/>
    <lineage>
        <taxon>Bacteria</taxon>
        <taxon>Pseudomonadati</taxon>
        <taxon>Pseudomonadota</taxon>
        <taxon>Gammaproteobacteria</taxon>
        <taxon>Methylococcales</taxon>
        <taxon>Methylococcaceae</taxon>
        <taxon>Methylomonas</taxon>
    </lineage>
</organism>
<dbReference type="OrthoDB" id="9806213at2"/>
<dbReference type="InterPro" id="IPR018891">
    <property type="entry name" value="AIPR_C"/>
</dbReference>
<dbReference type="AlphaFoldDB" id="A0A177MW95"/>
<evidence type="ECO:0000313" key="3">
    <source>
        <dbReference type="Proteomes" id="UP000078090"/>
    </source>
</evidence>
<reference evidence="2 3" key="1">
    <citation type="submission" date="2016-03" db="EMBL/GenBank/DDBJ databases">
        <authorList>
            <person name="Ploux O."/>
        </authorList>
    </citation>
    <scope>NUCLEOTIDE SEQUENCE [LARGE SCALE GENOMIC DNA]</scope>
    <source>
        <strain evidence="2 3">R-45363</strain>
    </source>
</reference>
<dbReference type="EMBL" id="LUUG01000030">
    <property type="protein sequence ID" value="OAI09300.1"/>
    <property type="molecule type" value="Genomic_DNA"/>
</dbReference>
<sequence>MANLLDWNTLEHKVKAYIDVENGVDTEQKAFPILMVASLLGVSDEEAEDSITDGSKDRGVDAVFIDDRDGRNAIHVFQFKYVNSFENTKKNFPSGEIDKLVSFFDDVLDLNKSLEQSCNPILWNKVKEIWAALDKKNPSIEVHFCGNTNMMEPGEMARANVGLCKFKYFNVNHHSLDTIVELFIDKKTTRINDQIQIVDKDYFDRTDGSIRGLICTVEASEIVRIIADPHEPSSVRKEIFNDNVRVYLTRTNKINRKIIETAISDDNPLFWYLNNGITITCDSFSYPKGKRAPIVELQNIQIVNGGQTSNALFEASKIAPEKIDDVLVLLRIIETKSQPVSLAIAESTNSQTPIKSRDLRSNDDIQKKLEEAFEGMELFYERKLNQYSDKSRVLRVDALSSGQAHLAYSLELPEVAKKDRGRIFSDLYDQVFTDDLLADELYCALKVLNFIETKKKALQTCIRNQSQFDKRNLYLIDGAYHVLFAVGQVCDCRQIDRLDFDRVIEVIPDALRYVGDIVEIEQNKDESFSFNRFFKDAKTKTKVASYIQNLENTVKHI</sequence>
<dbReference type="Proteomes" id="UP000078090">
    <property type="component" value="Unassembled WGS sequence"/>
</dbReference>
<feature type="domain" description="Abortive phage infection protein C-terminal" evidence="1">
    <location>
        <begin position="240"/>
        <end position="391"/>
    </location>
</feature>
<dbReference type="Pfam" id="PF10592">
    <property type="entry name" value="AIPR"/>
    <property type="match status" value="1"/>
</dbReference>
<dbReference type="RefSeq" id="WP_064006786.1">
    <property type="nucleotide sequence ID" value="NZ_LUUG01000030.1"/>
</dbReference>
<evidence type="ECO:0000313" key="2">
    <source>
        <dbReference type="EMBL" id="OAI09300.1"/>
    </source>
</evidence>